<name>A0ABU0TKQ3_9FLAO</name>
<protein>
    <submittedName>
        <fullName evidence="2">Uncharacterized membrane protein (DUF485 family)</fullName>
    </submittedName>
</protein>
<dbReference type="EMBL" id="JAUTAL010000001">
    <property type="protein sequence ID" value="MDQ1097634.1"/>
    <property type="molecule type" value="Genomic_DNA"/>
</dbReference>
<reference evidence="2 3" key="1">
    <citation type="submission" date="2023-07" db="EMBL/GenBank/DDBJ databases">
        <title>Functional and genomic diversity of the sorghum phyllosphere microbiome.</title>
        <authorList>
            <person name="Shade A."/>
        </authorList>
    </citation>
    <scope>NUCLEOTIDE SEQUENCE [LARGE SCALE GENOMIC DNA]</scope>
    <source>
        <strain evidence="2 3">SORGH_AS_1064</strain>
    </source>
</reference>
<evidence type="ECO:0000313" key="3">
    <source>
        <dbReference type="Proteomes" id="UP001225072"/>
    </source>
</evidence>
<accession>A0ABU0TKQ3</accession>
<proteinExistence type="predicted"/>
<feature type="transmembrane region" description="Helical" evidence="1">
    <location>
        <begin position="28"/>
        <end position="50"/>
    </location>
</feature>
<keyword evidence="1" id="KW-1133">Transmembrane helix</keyword>
<evidence type="ECO:0000313" key="2">
    <source>
        <dbReference type="EMBL" id="MDQ1097634.1"/>
    </source>
</evidence>
<dbReference type="Proteomes" id="UP001225072">
    <property type="component" value="Unassembled WGS sequence"/>
</dbReference>
<keyword evidence="1" id="KW-0472">Membrane</keyword>
<keyword evidence="1" id="KW-0812">Transmembrane</keyword>
<organism evidence="2 3">
    <name type="scientific">Chryseobacterium camelliae</name>
    <dbReference type="NCBI Taxonomy" id="1265445"/>
    <lineage>
        <taxon>Bacteria</taxon>
        <taxon>Pseudomonadati</taxon>
        <taxon>Bacteroidota</taxon>
        <taxon>Flavobacteriia</taxon>
        <taxon>Flavobacteriales</taxon>
        <taxon>Weeksellaceae</taxon>
        <taxon>Chryseobacterium group</taxon>
        <taxon>Chryseobacterium</taxon>
    </lineage>
</organism>
<comment type="caution">
    <text evidence="2">The sequence shown here is derived from an EMBL/GenBank/DDBJ whole genome shotgun (WGS) entry which is preliminary data.</text>
</comment>
<feature type="transmembrane region" description="Helical" evidence="1">
    <location>
        <begin position="70"/>
        <end position="89"/>
    </location>
</feature>
<gene>
    <name evidence="2" type="ORF">QE404_002781</name>
</gene>
<dbReference type="RefSeq" id="WP_307451300.1">
    <property type="nucleotide sequence ID" value="NZ_JAUTAL010000001.1"/>
</dbReference>
<keyword evidence="3" id="KW-1185">Reference proteome</keyword>
<sequence length="112" mass="12654">MIGIFILIAAYRYYASLAERFGKTKWQYGLLALGIYLGTQLAFGFCYGMYKAISDPASLDDNNYMAFSGINLVSWILSVIAVWGFYKILEDRLTKESLKKPSLEIEEIGKGE</sequence>
<evidence type="ECO:0000256" key="1">
    <source>
        <dbReference type="SAM" id="Phobius"/>
    </source>
</evidence>